<accession>A0A6C0E0B0</accession>
<organism evidence="1">
    <name type="scientific">viral metagenome</name>
    <dbReference type="NCBI Taxonomy" id="1070528"/>
    <lineage>
        <taxon>unclassified sequences</taxon>
        <taxon>metagenomes</taxon>
        <taxon>organismal metagenomes</taxon>
    </lineage>
</organism>
<name>A0A6C0E0B0_9ZZZZ</name>
<reference evidence="1" key="1">
    <citation type="journal article" date="2020" name="Nature">
        <title>Giant virus diversity and host interactions through global metagenomics.</title>
        <authorList>
            <person name="Schulz F."/>
            <person name="Roux S."/>
            <person name="Paez-Espino D."/>
            <person name="Jungbluth S."/>
            <person name="Walsh D.A."/>
            <person name="Denef V.J."/>
            <person name="McMahon K.D."/>
            <person name="Konstantinidis K.T."/>
            <person name="Eloe-Fadrosh E.A."/>
            <person name="Kyrpides N.C."/>
            <person name="Woyke T."/>
        </authorList>
    </citation>
    <scope>NUCLEOTIDE SEQUENCE</scope>
    <source>
        <strain evidence="1">GVMAG-M-3300023179-103</strain>
    </source>
</reference>
<evidence type="ECO:0000313" key="1">
    <source>
        <dbReference type="EMBL" id="QHT22030.1"/>
    </source>
</evidence>
<dbReference type="AlphaFoldDB" id="A0A6C0E0B0"/>
<sequence length="133" mass="15635">MSLTTNINTIEEKQRIAKHFNGICKRLEVIKNLKPYEKIWITEKDNVQIFQIDNSYGQFIIRKWGGQSRESVITILENDSKFIRENFKVLMLDTQKTMKERINIALSGINNLKITYPTHEARINEIITSLDLH</sequence>
<protein>
    <submittedName>
        <fullName evidence="1">Uncharacterized protein</fullName>
    </submittedName>
</protein>
<dbReference type="EMBL" id="MN739700">
    <property type="protein sequence ID" value="QHT22030.1"/>
    <property type="molecule type" value="Genomic_DNA"/>
</dbReference>
<proteinExistence type="predicted"/>